<dbReference type="PROSITE" id="PS00296">
    <property type="entry name" value="CHAPERONINS_CPN60"/>
    <property type="match status" value="1"/>
</dbReference>
<dbReference type="InterPro" id="IPR027409">
    <property type="entry name" value="GroEL-like_apical_dom_sf"/>
</dbReference>
<evidence type="ECO:0000256" key="6">
    <source>
        <dbReference type="HAMAP-Rule" id="MF_00600"/>
    </source>
</evidence>
<dbReference type="GO" id="GO:0042026">
    <property type="term" value="P:protein refolding"/>
    <property type="evidence" value="ECO:0007669"/>
    <property type="project" value="UniProtKB-UniRule"/>
</dbReference>
<comment type="subcellular location">
    <subcellularLocation>
        <location evidence="6">Cytoplasm</location>
    </subcellularLocation>
</comment>
<dbReference type="InterPro" id="IPR027413">
    <property type="entry name" value="GROEL-like_equatorial_sf"/>
</dbReference>
<proteinExistence type="inferred from homology"/>
<dbReference type="PATRIC" id="fig|28037.209.peg.727"/>
<dbReference type="NCBIfam" id="TIGR02348">
    <property type="entry name" value="GroEL"/>
    <property type="match status" value="1"/>
</dbReference>
<evidence type="ECO:0000256" key="3">
    <source>
        <dbReference type="ARBA" id="ARBA00022840"/>
    </source>
</evidence>
<dbReference type="CDD" id="cd03344">
    <property type="entry name" value="GroEL"/>
    <property type="match status" value="1"/>
</dbReference>
<keyword evidence="5 6" id="KW-0413">Isomerase</keyword>
<dbReference type="NCBIfam" id="NF009487">
    <property type="entry name" value="PRK12849.1"/>
    <property type="match status" value="1"/>
</dbReference>
<dbReference type="RefSeq" id="WP_045591769.1">
    <property type="nucleotide sequence ID" value="NZ_JYGM01000004.1"/>
</dbReference>
<keyword evidence="6" id="KW-0963">Cytoplasm</keyword>
<dbReference type="Gene3D" id="3.30.260.10">
    <property type="entry name" value="TCP-1-like chaperonin intermediate domain"/>
    <property type="match status" value="1"/>
</dbReference>
<comment type="caution">
    <text evidence="6">Lacks conserved residue(s) required for the propagation of feature annotation.</text>
</comment>
<sequence length="540" mass="57068">MSKEIKFSSDARSAMVRGVDILADTVKVTLGPKGRNVVLEKSFGSPLITNDGVTIAKEIELEDHFENMGAKLVSEVASKTNDIAGDGTTTATVLTQAIVREGIKNVTAGANPIGIRRGIEAAVAAAVEALKNNAIPVANKEAIAQVAAVSSRSEKVGEYISEAMEKVGKDGVITIEESRGMETELEVVEGMQFDRGYLSQYMVTDSEKMVADLENPYILITDKKISNIQEILPLLESILQSNRPLLIIADDVDGEALPTLVLNKIRGTFNVVAVKAPGFGDRRKAMLEDIAILTGGTVITEDLGLELKDATIEALGQAARVTVDKDSTVIVEGAGNPEAISHRVAVIKSQIETTTSEFDREKLQERLAKLSGGVAVIKVGAATETELKEMKLRIEDALNATRAAVEEGIVAGGGTALANVIPAVAALELTGDEATGRNIVLRALEEPVRQIAHNAGFEGSIVIDRLKNAELGTGFNAATGEWVNMIEEGIIDPVKVSRSALQNAASVASLILTTEAVVANKPEPVTPAPAMDPSMMGGMM</sequence>
<dbReference type="Proteomes" id="UP000033657">
    <property type="component" value="Unassembled WGS sequence"/>
</dbReference>
<dbReference type="HAMAP" id="MF_00600">
    <property type="entry name" value="CH60"/>
    <property type="match status" value="1"/>
</dbReference>
<dbReference type="EC" id="5.6.1.7" evidence="6"/>
<dbReference type="EMBL" id="JYGM01000004">
    <property type="protein sequence ID" value="KJQ63943.1"/>
    <property type="molecule type" value="Genomic_DNA"/>
</dbReference>
<evidence type="ECO:0000256" key="1">
    <source>
        <dbReference type="ARBA" id="ARBA00006607"/>
    </source>
</evidence>
<dbReference type="GO" id="GO:0005524">
    <property type="term" value="F:ATP binding"/>
    <property type="evidence" value="ECO:0007669"/>
    <property type="project" value="UniProtKB-UniRule"/>
</dbReference>
<dbReference type="GO" id="GO:0051082">
    <property type="term" value="F:unfolded protein binding"/>
    <property type="evidence" value="ECO:0007669"/>
    <property type="project" value="UniProtKB-UniRule"/>
</dbReference>
<feature type="binding site" evidence="6">
    <location>
        <position position="413"/>
    </location>
    <ligand>
        <name>ATP</name>
        <dbReference type="ChEBI" id="CHEBI:30616"/>
    </ligand>
</feature>
<dbReference type="GO" id="GO:0140662">
    <property type="term" value="F:ATP-dependent protein folding chaperone"/>
    <property type="evidence" value="ECO:0007669"/>
    <property type="project" value="InterPro"/>
</dbReference>
<organism evidence="9 10">
    <name type="scientific">Streptococcus oralis subsp. oralis</name>
    <dbReference type="NCBI Taxonomy" id="1891914"/>
    <lineage>
        <taxon>Bacteria</taxon>
        <taxon>Bacillati</taxon>
        <taxon>Bacillota</taxon>
        <taxon>Bacilli</taxon>
        <taxon>Lactobacillales</taxon>
        <taxon>Streptococcaceae</taxon>
        <taxon>Streptococcus</taxon>
    </lineage>
</organism>
<dbReference type="Pfam" id="PF00118">
    <property type="entry name" value="Cpn60_TCP1"/>
    <property type="match status" value="1"/>
</dbReference>
<keyword evidence="2 6" id="KW-0547">Nucleotide-binding</keyword>
<dbReference type="Gene3D" id="1.10.560.10">
    <property type="entry name" value="GroEL-like equatorial domain"/>
    <property type="match status" value="1"/>
</dbReference>
<comment type="function">
    <text evidence="6 8">Together with its co-chaperonin GroES, plays an essential role in assisting protein folding. The GroEL-GroES system forms a nano-cage that allows encapsulation of the non-native substrate proteins and provides a physical environment optimized to promote and accelerate protein folding.</text>
</comment>
<reference evidence="9 10" key="1">
    <citation type="submission" date="2015-02" db="EMBL/GenBank/DDBJ databases">
        <title>Evolution of amylase-binding proteins of oral streptococcal species.</title>
        <authorList>
            <person name="Haase E.M."/>
        </authorList>
    </citation>
    <scope>NUCLEOTIDE SEQUENCE [LARGE SCALE GENOMIC DNA]</scope>
    <source>
        <strain evidence="9 10">COL85/1862</strain>
    </source>
</reference>
<dbReference type="InterPro" id="IPR001844">
    <property type="entry name" value="Cpn60/GroEL"/>
</dbReference>
<protein>
    <recommendedName>
        <fullName evidence="6">Chaperonin GroEL</fullName>
        <ecNumber evidence="6">5.6.1.7</ecNumber>
    </recommendedName>
    <alternativeName>
        <fullName evidence="6">60 kDa chaperonin</fullName>
    </alternativeName>
    <alternativeName>
        <fullName evidence="6">Chaperonin-60</fullName>
        <shortName evidence="6">Cpn60</shortName>
    </alternativeName>
</protein>
<dbReference type="PRINTS" id="PR00298">
    <property type="entry name" value="CHAPERONIN60"/>
</dbReference>
<name>A0A0F2CZ07_STROR</name>
<dbReference type="FunFam" id="3.50.7.10:FF:000001">
    <property type="entry name" value="60 kDa chaperonin"/>
    <property type="match status" value="1"/>
</dbReference>
<gene>
    <name evidence="6 9" type="primary">groEL</name>
    <name evidence="6" type="synonym">groL</name>
    <name evidence="9" type="ORF">TZ87_00726</name>
</gene>
<keyword evidence="3 6" id="KW-0067">ATP-binding</keyword>
<dbReference type="InterPro" id="IPR018370">
    <property type="entry name" value="Chaperonin_Cpn60_CS"/>
</dbReference>
<feature type="binding site" evidence="6">
    <location>
        <position position="492"/>
    </location>
    <ligand>
        <name>ATP</name>
        <dbReference type="ChEBI" id="CHEBI:30616"/>
    </ligand>
</feature>
<dbReference type="AlphaFoldDB" id="A0A0F2CZ07"/>
<dbReference type="GO" id="GO:0016853">
    <property type="term" value="F:isomerase activity"/>
    <property type="evidence" value="ECO:0007669"/>
    <property type="project" value="UniProtKB-KW"/>
</dbReference>
<feature type="binding site" evidence="6">
    <location>
        <begin position="476"/>
        <end position="478"/>
    </location>
    <ligand>
        <name>ATP</name>
        <dbReference type="ChEBI" id="CHEBI:30616"/>
    </ligand>
</feature>
<dbReference type="Gene3D" id="3.50.7.10">
    <property type="entry name" value="GroEL"/>
    <property type="match status" value="1"/>
</dbReference>
<evidence type="ECO:0000256" key="5">
    <source>
        <dbReference type="ARBA" id="ARBA00023235"/>
    </source>
</evidence>
<dbReference type="OrthoDB" id="9766614at2"/>
<dbReference type="NCBIfam" id="NF009488">
    <property type="entry name" value="PRK12850.1"/>
    <property type="match status" value="1"/>
</dbReference>
<comment type="subunit">
    <text evidence="6 8">Forms a cylinder of 14 subunits composed of two heptameric rings stacked back-to-back. Interacts with the co-chaperonin GroES.</text>
</comment>
<dbReference type="PANTHER" id="PTHR45633">
    <property type="entry name" value="60 KDA HEAT SHOCK PROTEIN, MITOCHONDRIAL"/>
    <property type="match status" value="1"/>
</dbReference>
<keyword evidence="4 6" id="KW-0143">Chaperone</keyword>
<dbReference type="SUPFAM" id="SSF52029">
    <property type="entry name" value="GroEL apical domain-like"/>
    <property type="match status" value="1"/>
</dbReference>
<evidence type="ECO:0000256" key="2">
    <source>
        <dbReference type="ARBA" id="ARBA00022741"/>
    </source>
</evidence>
<evidence type="ECO:0000256" key="4">
    <source>
        <dbReference type="ARBA" id="ARBA00023186"/>
    </source>
</evidence>
<dbReference type="SUPFAM" id="SSF54849">
    <property type="entry name" value="GroEL-intermediate domain like"/>
    <property type="match status" value="1"/>
</dbReference>
<dbReference type="InterPro" id="IPR027410">
    <property type="entry name" value="TCP-1-like_intermed_sf"/>
</dbReference>
<feature type="binding site" evidence="6">
    <location>
        <begin position="86"/>
        <end position="90"/>
    </location>
    <ligand>
        <name>ATP</name>
        <dbReference type="ChEBI" id="CHEBI:30616"/>
    </ligand>
</feature>
<dbReference type="FunFam" id="1.10.560.10:FF:000001">
    <property type="entry name" value="60 kDa chaperonin"/>
    <property type="match status" value="1"/>
</dbReference>
<dbReference type="NCBIfam" id="NF009489">
    <property type="entry name" value="PRK12851.1"/>
    <property type="match status" value="1"/>
</dbReference>
<evidence type="ECO:0000256" key="8">
    <source>
        <dbReference type="RuleBase" id="RU000419"/>
    </source>
</evidence>
<dbReference type="SUPFAM" id="SSF48592">
    <property type="entry name" value="GroEL equatorial domain-like"/>
    <property type="match status" value="1"/>
</dbReference>
<feature type="binding site" evidence="6">
    <location>
        <begin position="29"/>
        <end position="32"/>
    </location>
    <ligand>
        <name>ATP</name>
        <dbReference type="ChEBI" id="CHEBI:30616"/>
    </ligand>
</feature>
<accession>A0A0F2CZ07</accession>
<dbReference type="GO" id="GO:0005737">
    <property type="term" value="C:cytoplasm"/>
    <property type="evidence" value="ECO:0007669"/>
    <property type="project" value="UniProtKB-SubCell"/>
</dbReference>
<dbReference type="InterPro" id="IPR002423">
    <property type="entry name" value="Cpn60/GroEL/TCP-1"/>
</dbReference>
<comment type="caution">
    <text evidence="9">The sequence shown here is derived from an EMBL/GenBank/DDBJ whole genome shotgun (WGS) entry which is preliminary data.</text>
</comment>
<evidence type="ECO:0000256" key="7">
    <source>
        <dbReference type="RuleBase" id="RU000418"/>
    </source>
</evidence>
<comment type="similarity">
    <text evidence="1 6 7">Belongs to the chaperonin (HSP60) family.</text>
</comment>
<evidence type="ECO:0000313" key="10">
    <source>
        <dbReference type="Proteomes" id="UP000033657"/>
    </source>
</evidence>
<dbReference type="NCBIfam" id="NF000592">
    <property type="entry name" value="PRK00013.1"/>
    <property type="match status" value="1"/>
</dbReference>
<evidence type="ECO:0000313" key="9">
    <source>
        <dbReference type="EMBL" id="KJQ63943.1"/>
    </source>
</evidence>